<evidence type="ECO:0000313" key="1">
    <source>
        <dbReference type="EMBL" id="OFV71965.1"/>
    </source>
</evidence>
<sequence>MINLEIPGHETMVVEHVTFDYNGTLAVDGYLVAGLKERLVALAELVEVHILTADTFGLVREQCGDLPVTIEIFTRDNIAQKKKAFVEALGGATNVAIGNGNNDREMFAVSQLAIVVMGEEGCCVKSLLAADIAVNSPLDALDLLLNKDRIVATLRT</sequence>
<proteinExistence type="predicted"/>
<dbReference type="GO" id="GO:0016787">
    <property type="term" value="F:hydrolase activity"/>
    <property type="evidence" value="ECO:0007669"/>
    <property type="project" value="UniProtKB-KW"/>
</dbReference>
<evidence type="ECO:0000313" key="2">
    <source>
        <dbReference type="EMBL" id="UYO61283.1"/>
    </source>
</evidence>
<name>A0A1F2PLY0_9FIRM</name>
<reference evidence="1 3" key="1">
    <citation type="submission" date="2015-09" db="EMBL/GenBank/DDBJ databases">
        <title>Genome sequence of Acetobacterium wieringae DSM 1911.</title>
        <authorList>
            <person name="Poehlein A."/>
            <person name="Bengelsdorf F.R."/>
            <person name="Schiel-Bengelsdorf B."/>
            <person name="Duerre P."/>
            <person name="Daniel R."/>
        </authorList>
    </citation>
    <scope>NUCLEOTIDE SEQUENCE [LARGE SCALE GENOMIC DNA]</scope>
    <source>
        <strain evidence="1 3">DSM 1911</strain>
    </source>
</reference>
<gene>
    <name evidence="1" type="ORF">ACWI_04390</name>
    <name evidence="2" type="ORF">LNN31_10840</name>
</gene>
<reference evidence="2" key="2">
    <citation type="submission" date="2021-11" db="EMBL/GenBank/DDBJ databases">
        <title>Isoprene-degrading acetogen.</title>
        <authorList>
            <person name="Yang Y."/>
            <person name="Jin H."/>
            <person name="Yan J."/>
        </authorList>
    </citation>
    <scope>NUCLEOTIDE SEQUENCE</scope>
    <source>
        <strain evidence="2">Berkeley</strain>
    </source>
</reference>
<accession>A0A1F2PLY0</accession>
<dbReference type="SUPFAM" id="SSF56784">
    <property type="entry name" value="HAD-like"/>
    <property type="match status" value="1"/>
</dbReference>
<protein>
    <submittedName>
        <fullName evidence="2">HAD family hydrolase</fullName>
    </submittedName>
</protein>
<keyword evidence="2" id="KW-0378">Hydrolase</keyword>
<dbReference type="EMBL" id="LKEU01000013">
    <property type="protein sequence ID" value="OFV71965.1"/>
    <property type="molecule type" value="Genomic_DNA"/>
</dbReference>
<dbReference type="Proteomes" id="UP000176244">
    <property type="component" value="Unassembled WGS sequence"/>
</dbReference>
<organism evidence="1 3">
    <name type="scientific">Acetobacterium wieringae</name>
    <dbReference type="NCBI Taxonomy" id="52694"/>
    <lineage>
        <taxon>Bacteria</taxon>
        <taxon>Bacillati</taxon>
        <taxon>Bacillota</taxon>
        <taxon>Clostridia</taxon>
        <taxon>Eubacteriales</taxon>
        <taxon>Eubacteriaceae</taxon>
        <taxon>Acetobacterium</taxon>
    </lineage>
</organism>
<dbReference type="STRING" id="52694.ACWI_04390"/>
<dbReference type="RefSeq" id="WP_070369809.1">
    <property type="nucleotide sequence ID" value="NZ_CABIIK010000057.1"/>
</dbReference>
<keyword evidence="4" id="KW-1185">Reference proteome</keyword>
<evidence type="ECO:0000313" key="4">
    <source>
        <dbReference type="Proteomes" id="UP001163550"/>
    </source>
</evidence>
<dbReference type="AlphaFoldDB" id="A0A1F2PLY0"/>
<evidence type="ECO:0000313" key="3">
    <source>
        <dbReference type="Proteomes" id="UP000176244"/>
    </source>
</evidence>
<dbReference type="Proteomes" id="UP001163550">
    <property type="component" value="Chromosome"/>
</dbReference>
<dbReference type="EMBL" id="CP087994">
    <property type="protein sequence ID" value="UYO61283.1"/>
    <property type="molecule type" value="Genomic_DNA"/>
</dbReference>
<dbReference type="InterPro" id="IPR036412">
    <property type="entry name" value="HAD-like_sf"/>
</dbReference>